<organism evidence="3 4">
    <name type="scientific">Neomoorella humiferrea</name>
    <dbReference type="NCBI Taxonomy" id="676965"/>
    <lineage>
        <taxon>Bacteria</taxon>
        <taxon>Bacillati</taxon>
        <taxon>Bacillota</taxon>
        <taxon>Clostridia</taxon>
        <taxon>Neomoorellales</taxon>
        <taxon>Neomoorellaceae</taxon>
        <taxon>Neomoorella</taxon>
    </lineage>
</organism>
<keyword evidence="4" id="KW-1185">Reference proteome</keyword>
<evidence type="ECO:0000313" key="3">
    <source>
        <dbReference type="EMBL" id="PRR75810.1"/>
    </source>
</evidence>
<reference evidence="3 4" key="1">
    <citation type="submission" date="2018-03" db="EMBL/GenBank/DDBJ databases">
        <title>Genome sequence of Moorella humiferrea DSM 23265.</title>
        <authorList>
            <person name="Poehlein A."/>
            <person name="Daniel R."/>
        </authorList>
    </citation>
    <scope>NUCLEOTIDE SEQUENCE [LARGE SCALE GENOMIC DNA]</scope>
    <source>
        <strain evidence="3 4">DSM 23265</strain>
    </source>
</reference>
<feature type="transmembrane region" description="Helical" evidence="1">
    <location>
        <begin position="12"/>
        <end position="32"/>
    </location>
</feature>
<sequence length="193" mass="21846">MLEGEVPPLRKAYRRLSIIGFIIFMLGIVVAYQQARVNNGLNPVLLRVPGLLEPRVLEEPRLEKYYRFCGHREALPLPAGVKWNWAGVEELHILFPASEGWRITWEGERLVITQEIDGLCPTDSPKRHLAVKDGMVAVYQGPAGSLGPLMRVTNIKVTALPRGWKEKIESGQIEFNSEKEMLEALDSLDEFRS</sequence>
<evidence type="ECO:0000313" key="4">
    <source>
        <dbReference type="Proteomes" id="UP000238415"/>
    </source>
</evidence>
<evidence type="ECO:0000259" key="2">
    <source>
        <dbReference type="Pfam" id="PF08955"/>
    </source>
</evidence>
<evidence type="ECO:0000256" key="1">
    <source>
        <dbReference type="SAM" id="Phobius"/>
    </source>
</evidence>
<dbReference type="AlphaFoldDB" id="A0A2T0AY45"/>
<feature type="domain" description="Bypass of forespore C C-terminal" evidence="2">
    <location>
        <begin position="119"/>
        <end position="188"/>
    </location>
</feature>
<dbReference type="InterPro" id="IPR015050">
    <property type="entry name" value="BofC_C"/>
</dbReference>
<accession>A0A2T0AY45</accession>
<comment type="caution">
    <text evidence="3">The sequence shown here is derived from an EMBL/GenBank/DDBJ whole genome shotgun (WGS) entry which is preliminary data.</text>
</comment>
<keyword evidence="1" id="KW-0812">Transmembrane</keyword>
<keyword evidence="1" id="KW-1133">Transmembrane helix</keyword>
<protein>
    <recommendedName>
        <fullName evidence="2">Bypass of forespore C C-terminal domain-containing protein</fullName>
    </recommendedName>
</protein>
<dbReference type="EMBL" id="PVXM01000003">
    <property type="protein sequence ID" value="PRR75810.1"/>
    <property type="molecule type" value="Genomic_DNA"/>
</dbReference>
<dbReference type="Proteomes" id="UP000238415">
    <property type="component" value="Unassembled WGS sequence"/>
</dbReference>
<proteinExistence type="predicted"/>
<keyword evidence="1" id="KW-0472">Membrane</keyword>
<dbReference type="Pfam" id="PF08955">
    <property type="entry name" value="BofC_C"/>
    <property type="match status" value="1"/>
</dbReference>
<gene>
    <name evidence="3" type="ORF">MOHU_01910</name>
</gene>
<name>A0A2T0AY45_9FIRM</name>